<protein>
    <submittedName>
        <fullName evidence="1">Uncharacterized protein</fullName>
    </submittedName>
</protein>
<sequence length="124" mass="14015">MAKRFSGELSTAVFAEKSFTSSPLTATSVKLTPTKCLSNMSTGKHCLSKHAEVVVENGVVPLLVLLLSCKKYVIQMKGIMVAYSYNHGCQNRDPTRRIVRFYDRRAWRSCEDKNLDFHHIGSQF</sequence>
<dbReference type="Proteomes" id="UP001157006">
    <property type="component" value="Chromosome 1L"/>
</dbReference>
<proteinExistence type="predicted"/>
<accession>A0AAV0YQA9</accession>
<evidence type="ECO:0000313" key="1">
    <source>
        <dbReference type="EMBL" id="CAI8587614.1"/>
    </source>
</evidence>
<gene>
    <name evidence="1" type="ORF">VFH_I308000</name>
</gene>
<name>A0AAV0YQA9_VICFA</name>
<evidence type="ECO:0000313" key="2">
    <source>
        <dbReference type="Proteomes" id="UP001157006"/>
    </source>
</evidence>
<reference evidence="1 2" key="1">
    <citation type="submission" date="2023-01" db="EMBL/GenBank/DDBJ databases">
        <authorList>
            <person name="Kreplak J."/>
        </authorList>
    </citation>
    <scope>NUCLEOTIDE SEQUENCE [LARGE SCALE GENOMIC DNA]</scope>
</reference>
<dbReference type="AlphaFoldDB" id="A0AAV0YQA9"/>
<organism evidence="1 2">
    <name type="scientific">Vicia faba</name>
    <name type="common">Broad bean</name>
    <name type="synonym">Faba vulgaris</name>
    <dbReference type="NCBI Taxonomy" id="3906"/>
    <lineage>
        <taxon>Eukaryota</taxon>
        <taxon>Viridiplantae</taxon>
        <taxon>Streptophyta</taxon>
        <taxon>Embryophyta</taxon>
        <taxon>Tracheophyta</taxon>
        <taxon>Spermatophyta</taxon>
        <taxon>Magnoliopsida</taxon>
        <taxon>eudicotyledons</taxon>
        <taxon>Gunneridae</taxon>
        <taxon>Pentapetalae</taxon>
        <taxon>rosids</taxon>
        <taxon>fabids</taxon>
        <taxon>Fabales</taxon>
        <taxon>Fabaceae</taxon>
        <taxon>Papilionoideae</taxon>
        <taxon>50 kb inversion clade</taxon>
        <taxon>NPAAA clade</taxon>
        <taxon>Hologalegina</taxon>
        <taxon>IRL clade</taxon>
        <taxon>Fabeae</taxon>
        <taxon>Vicia</taxon>
    </lineage>
</organism>
<keyword evidence="2" id="KW-1185">Reference proteome</keyword>
<dbReference type="EMBL" id="OX451736">
    <property type="protein sequence ID" value="CAI8587614.1"/>
    <property type="molecule type" value="Genomic_DNA"/>
</dbReference>